<dbReference type="CDD" id="cd06267">
    <property type="entry name" value="PBP1_LacI_sugar_binding-like"/>
    <property type="match status" value="1"/>
</dbReference>
<keyword evidence="2" id="KW-0805">Transcription regulation</keyword>
<dbReference type="Gene3D" id="1.10.260.40">
    <property type="entry name" value="lambda repressor-like DNA-binding domains"/>
    <property type="match status" value="1"/>
</dbReference>
<dbReference type="PROSITE" id="PS50943">
    <property type="entry name" value="HTH_CROC1"/>
    <property type="match status" value="1"/>
</dbReference>
<reference evidence="7 8" key="1">
    <citation type="submission" date="2018-08" db="EMBL/GenBank/DDBJ databases">
        <title>A genome reference for cultivated species of the human gut microbiota.</title>
        <authorList>
            <person name="Zou Y."/>
            <person name="Xue W."/>
            <person name="Luo G."/>
        </authorList>
    </citation>
    <scope>NUCLEOTIDE SEQUENCE [LARGE SCALE GENOMIC DNA]</scope>
    <source>
        <strain evidence="7 8">AM30-5LB</strain>
    </source>
</reference>
<dbReference type="Pfam" id="PF00356">
    <property type="entry name" value="LacI"/>
    <property type="match status" value="1"/>
</dbReference>
<evidence type="ECO:0000313" key="7">
    <source>
        <dbReference type="EMBL" id="RHD57621.1"/>
    </source>
</evidence>
<evidence type="ECO:0000313" key="8">
    <source>
        <dbReference type="Proteomes" id="UP000286050"/>
    </source>
</evidence>
<evidence type="ECO:0000256" key="3">
    <source>
        <dbReference type="ARBA" id="ARBA00023125"/>
    </source>
</evidence>
<dbReference type="Gene3D" id="3.40.50.2300">
    <property type="match status" value="2"/>
</dbReference>
<dbReference type="InterPro" id="IPR028082">
    <property type="entry name" value="Peripla_BP_I"/>
</dbReference>
<evidence type="ECO:0000259" key="6">
    <source>
        <dbReference type="PROSITE" id="PS50943"/>
    </source>
</evidence>
<dbReference type="RefSeq" id="WP_118271380.1">
    <property type="nucleotide sequence ID" value="NZ_QSJI01000001.1"/>
</dbReference>
<evidence type="ECO:0000256" key="4">
    <source>
        <dbReference type="ARBA" id="ARBA00023163"/>
    </source>
</evidence>
<dbReference type="SUPFAM" id="SSF53822">
    <property type="entry name" value="Periplasmic binding protein-like I"/>
    <property type="match status" value="1"/>
</dbReference>
<proteinExistence type="predicted"/>
<dbReference type="SMART" id="SM00354">
    <property type="entry name" value="HTH_LACI"/>
    <property type="match status" value="1"/>
</dbReference>
<evidence type="ECO:0000259" key="5">
    <source>
        <dbReference type="PROSITE" id="PS50932"/>
    </source>
</evidence>
<feature type="domain" description="HTH lacI-type" evidence="5">
    <location>
        <begin position="2"/>
        <end position="55"/>
    </location>
</feature>
<organism evidence="7 8">
    <name type="scientific">Collinsella intestinalis</name>
    <dbReference type="NCBI Taxonomy" id="147207"/>
    <lineage>
        <taxon>Bacteria</taxon>
        <taxon>Bacillati</taxon>
        <taxon>Actinomycetota</taxon>
        <taxon>Coriobacteriia</taxon>
        <taxon>Coriobacteriales</taxon>
        <taxon>Coriobacteriaceae</taxon>
        <taxon>Collinsella</taxon>
    </lineage>
</organism>
<keyword evidence="3" id="KW-0238">DNA-binding</keyword>
<dbReference type="CDD" id="cd01392">
    <property type="entry name" value="HTH_LacI"/>
    <property type="match status" value="1"/>
</dbReference>
<evidence type="ECO:0000256" key="2">
    <source>
        <dbReference type="ARBA" id="ARBA00023015"/>
    </source>
</evidence>
<dbReference type="AlphaFoldDB" id="A0A414G097"/>
<dbReference type="PANTHER" id="PTHR30146">
    <property type="entry name" value="LACI-RELATED TRANSCRIPTIONAL REPRESSOR"/>
    <property type="match status" value="1"/>
</dbReference>
<dbReference type="InterPro" id="IPR000843">
    <property type="entry name" value="HTH_LacI"/>
</dbReference>
<name>A0A414G097_9ACTN</name>
<gene>
    <name evidence="7" type="ORF">DW787_01935</name>
</gene>
<dbReference type="EMBL" id="QSJI01000001">
    <property type="protein sequence ID" value="RHD57621.1"/>
    <property type="molecule type" value="Genomic_DNA"/>
</dbReference>
<protein>
    <submittedName>
        <fullName evidence="7">LacI family transcriptional regulator</fullName>
    </submittedName>
</protein>
<sequence length="334" mass="37465">MSTIQEVAKRAGVSAGTVSRYLNGHQLKAANQDRVEAAIRDLGYRSNYLARSLRSNRSMSIGLLINNMLNHFAVSVVAQVERQMELNDYNIILSGFREEQDIFVHKLANLIDRRVDGLILFEPIEDDRARKLIEQSGIPTLSISNPLPYACVDNMLASTRKSCRQVIRRMIDMGHTRIGIIAASQEEYVSRERLAGVLEAFDDAGLPRNKAVVRIGDYSRECGYRDMMHLLNEDHVDCVFALNYGRGQGAQQALSELGLRIGQDVSFACYDYLDTKTYFHPSITTVCPPSLEIGTKAAQEILSMIKEGRLGTGRTTYTDEDIAWLPSIIELNKE</sequence>
<dbReference type="GO" id="GO:0000976">
    <property type="term" value="F:transcription cis-regulatory region binding"/>
    <property type="evidence" value="ECO:0007669"/>
    <property type="project" value="TreeGrafter"/>
</dbReference>
<dbReference type="InterPro" id="IPR001387">
    <property type="entry name" value="Cro/C1-type_HTH"/>
</dbReference>
<dbReference type="PROSITE" id="PS00356">
    <property type="entry name" value="HTH_LACI_1"/>
    <property type="match status" value="1"/>
</dbReference>
<comment type="caution">
    <text evidence="7">The sequence shown here is derived from an EMBL/GenBank/DDBJ whole genome shotgun (WGS) entry which is preliminary data.</text>
</comment>
<accession>A0A414G097</accession>
<keyword evidence="4" id="KW-0804">Transcription</keyword>
<feature type="domain" description="HTH cro/C1-type" evidence="6">
    <location>
        <begin position="3"/>
        <end position="24"/>
    </location>
</feature>
<evidence type="ECO:0000256" key="1">
    <source>
        <dbReference type="ARBA" id="ARBA00022491"/>
    </source>
</evidence>
<dbReference type="Pfam" id="PF13377">
    <property type="entry name" value="Peripla_BP_3"/>
    <property type="match status" value="1"/>
</dbReference>
<keyword evidence="1" id="KW-0678">Repressor</keyword>
<dbReference type="PROSITE" id="PS50932">
    <property type="entry name" value="HTH_LACI_2"/>
    <property type="match status" value="1"/>
</dbReference>
<dbReference type="SUPFAM" id="SSF47413">
    <property type="entry name" value="lambda repressor-like DNA-binding domains"/>
    <property type="match status" value="1"/>
</dbReference>
<dbReference type="GO" id="GO:0003700">
    <property type="term" value="F:DNA-binding transcription factor activity"/>
    <property type="evidence" value="ECO:0007669"/>
    <property type="project" value="TreeGrafter"/>
</dbReference>
<dbReference type="InterPro" id="IPR046335">
    <property type="entry name" value="LacI/GalR-like_sensor"/>
</dbReference>
<dbReference type="PANTHER" id="PTHR30146:SF148">
    <property type="entry name" value="HTH-TYPE TRANSCRIPTIONAL REPRESSOR PURR-RELATED"/>
    <property type="match status" value="1"/>
</dbReference>
<dbReference type="Proteomes" id="UP000286050">
    <property type="component" value="Unassembled WGS sequence"/>
</dbReference>
<dbReference type="InterPro" id="IPR010982">
    <property type="entry name" value="Lambda_DNA-bd_dom_sf"/>
</dbReference>